<evidence type="ECO:0000256" key="2">
    <source>
        <dbReference type="SAM" id="Phobius"/>
    </source>
</evidence>
<evidence type="ECO:0000313" key="3">
    <source>
        <dbReference type="EMBL" id="PWR73127.1"/>
    </source>
</evidence>
<keyword evidence="2" id="KW-0812">Transmembrane</keyword>
<keyword evidence="4" id="KW-1185">Reference proteome</keyword>
<feature type="region of interest" description="Disordered" evidence="1">
    <location>
        <begin position="62"/>
        <end position="83"/>
    </location>
</feature>
<feature type="transmembrane region" description="Helical" evidence="2">
    <location>
        <begin position="25"/>
        <end position="46"/>
    </location>
</feature>
<dbReference type="EMBL" id="QGMZ01000021">
    <property type="protein sequence ID" value="PWR73127.1"/>
    <property type="molecule type" value="Genomic_DNA"/>
</dbReference>
<organism evidence="3 4">
    <name type="scientific">Methanospirillum stamsii</name>
    <dbReference type="NCBI Taxonomy" id="1277351"/>
    <lineage>
        <taxon>Archaea</taxon>
        <taxon>Methanobacteriati</taxon>
        <taxon>Methanobacteriota</taxon>
        <taxon>Stenosarchaea group</taxon>
        <taxon>Methanomicrobia</taxon>
        <taxon>Methanomicrobiales</taxon>
        <taxon>Methanospirillaceae</taxon>
        <taxon>Methanospirillum</taxon>
    </lineage>
</organism>
<dbReference type="AlphaFoldDB" id="A0A2V2NA06"/>
<proteinExistence type="predicted"/>
<comment type="caution">
    <text evidence="3">The sequence shown here is derived from an EMBL/GenBank/DDBJ whole genome shotgun (WGS) entry which is preliminary data.</text>
</comment>
<dbReference type="Proteomes" id="UP000245934">
    <property type="component" value="Unassembled WGS sequence"/>
</dbReference>
<keyword evidence="2" id="KW-0472">Membrane</keyword>
<sequence length="83" mass="8813">MISRSGVYGGIMINTMVPDNLPVPALRFLIFTILILSCFISSAFAVSPETLIAALPTASDITPGLDMKNPPGITSQSDDPNYL</sequence>
<protein>
    <submittedName>
        <fullName evidence="3">Uncharacterized protein</fullName>
    </submittedName>
</protein>
<keyword evidence="2" id="KW-1133">Transmembrane helix</keyword>
<name>A0A2V2NA06_9EURY</name>
<gene>
    <name evidence="3" type="ORF">DLD82_11140</name>
</gene>
<evidence type="ECO:0000313" key="4">
    <source>
        <dbReference type="Proteomes" id="UP000245934"/>
    </source>
</evidence>
<reference evidence="3 4" key="1">
    <citation type="submission" date="2018-05" db="EMBL/GenBank/DDBJ databases">
        <title>Draft genome of Methanospirillum stamsii Pt1.</title>
        <authorList>
            <person name="Dueholm M.S."/>
            <person name="Nielsen P.H."/>
            <person name="Bakmann L.F."/>
            <person name="Otzen D.E."/>
        </authorList>
    </citation>
    <scope>NUCLEOTIDE SEQUENCE [LARGE SCALE GENOMIC DNA]</scope>
    <source>
        <strain evidence="3 4">Pt1</strain>
    </source>
</reference>
<feature type="compositionally biased region" description="Polar residues" evidence="1">
    <location>
        <begin position="72"/>
        <end position="83"/>
    </location>
</feature>
<accession>A0A2V2NA06</accession>
<evidence type="ECO:0000256" key="1">
    <source>
        <dbReference type="SAM" id="MobiDB-lite"/>
    </source>
</evidence>